<reference evidence="3" key="1">
    <citation type="submission" date="2020-02" db="EMBL/GenBank/DDBJ databases">
        <authorList>
            <person name="Meier V. D."/>
        </authorList>
    </citation>
    <scope>NUCLEOTIDE SEQUENCE</scope>
    <source>
        <strain evidence="3">AVDCRST_MAG12</strain>
    </source>
</reference>
<proteinExistence type="predicted"/>
<protein>
    <submittedName>
        <fullName evidence="3">Uncharacterized protein</fullName>
    </submittedName>
</protein>
<dbReference type="EMBL" id="CADCVK010000170">
    <property type="protein sequence ID" value="CAA9474505.1"/>
    <property type="molecule type" value="Genomic_DNA"/>
</dbReference>
<sequence length="92" mass="9692">MNIRKLIEVDLKRLSRNAALLCGAPAGVGSVDALGTPAPAEAFTLTLALGVFVGAGVWMFRRWGGSPGAKEPSGLPQEVATEAQEERELVHH</sequence>
<keyword evidence="2" id="KW-0472">Membrane</keyword>
<dbReference type="AlphaFoldDB" id="A0A6J4RPU5"/>
<keyword evidence="2" id="KW-1133">Transmembrane helix</keyword>
<feature type="transmembrane region" description="Helical" evidence="2">
    <location>
        <begin position="43"/>
        <end position="60"/>
    </location>
</feature>
<name>A0A6J4RPU5_9ACTN</name>
<evidence type="ECO:0000313" key="3">
    <source>
        <dbReference type="EMBL" id="CAA9474505.1"/>
    </source>
</evidence>
<gene>
    <name evidence="3" type="ORF">AVDCRST_MAG12-1045</name>
</gene>
<feature type="region of interest" description="Disordered" evidence="1">
    <location>
        <begin position="68"/>
        <end position="92"/>
    </location>
</feature>
<evidence type="ECO:0000256" key="2">
    <source>
        <dbReference type="SAM" id="Phobius"/>
    </source>
</evidence>
<organism evidence="3">
    <name type="scientific">uncultured Rubrobacteraceae bacterium</name>
    <dbReference type="NCBI Taxonomy" id="349277"/>
    <lineage>
        <taxon>Bacteria</taxon>
        <taxon>Bacillati</taxon>
        <taxon>Actinomycetota</taxon>
        <taxon>Rubrobacteria</taxon>
        <taxon>Rubrobacterales</taxon>
        <taxon>Rubrobacteraceae</taxon>
        <taxon>environmental samples</taxon>
    </lineage>
</organism>
<evidence type="ECO:0000256" key="1">
    <source>
        <dbReference type="SAM" id="MobiDB-lite"/>
    </source>
</evidence>
<accession>A0A6J4RPU5</accession>
<keyword evidence="2" id="KW-0812">Transmembrane</keyword>